<reference evidence="1 2" key="1">
    <citation type="submission" date="2020-01" db="EMBL/GenBank/DDBJ databases">
        <title>Insect and environment-associated Actinomycetes.</title>
        <authorList>
            <person name="Currrie C."/>
            <person name="Chevrette M."/>
            <person name="Carlson C."/>
            <person name="Stubbendieck R."/>
            <person name="Wendt-Pienkowski E."/>
        </authorList>
    </citation>
    <scope>NUCLEOTIDE SEQUENCE [LARGE SCALE GENOMIC DNA]</scope>
    <source>
        <strain evidence="1 2">SID14438</strain>
    </source>
</reference>
<dbReference type="Proteomes" id="UP000471648">
    <property type="component" value="Unassembled WGS sequence"/>
</dbReference>
<evidence type="ECO:0000313" key="2">
    <source>
        <dbReference type="Proteomes" id="UP000471648"/>
    </source>
</evidence>
<gene>
    <name evidence="1" type="ORF">G3I39_15145</name>
</gene>
<dbReference type="SUPFAM" id="SSF52402">
    <property type="entry name" value="Adenine nucleotide alpha hydrolases-like"/>
    <property type="match status" value="1"/>
</dbReference>
<feature type="non-terminal residue" evidence="1">
    <location>
        <position position="73"/>
    </location>
</feature>
<evidence type="ECO:0008006" key="3">
    <source>
        <dbReference type="Google" id="ProtNLM"/>
    </source>
</evidence>
<protein>
    <recommendedName>
        <fullName evidence="3">Argininosuccinate synthase</fullName>
    </recommendedName>
</protein>
<dbReference type="AlphaFoldDB" id="A0A6N9VEA2"/>
<accession>A0A6N9VEA2</accession>
<dbReference type="EMBL" id="JAAGME010000628">
    <property type="protein sequence ID" value="NEB68371.1"/>
    <property type="molecule type" value="Genomic_DNA"/>
</dbReference>
<comment type="caution">
    <text evidence="1">The sequence shown here is derived from an EMBL/GenBank/DDBJ whole genome shotgun (WGS) entry which is preliminary data.</text>
</comment>
<proteinExistence type="predicted"/>
<dbReference type="InterPro" id="IPR014729">
    <property type="entry name" value="Rossmann-like_a/b/a_fold"/>
</dbReference>
<evidence type="ECO:0000313" key="1">
    <source>
        <dbReference type="EMBL" id="NEB68371.1"/>
    </source>
</evidence>
<name>A0A6N9VEA2_STRMI</name>
<sequence>MHGFLTGLEEIADQPPRHMLLLYSGGVDGTYLLQRLQSLGVRVTALHLRIGDRESSATAAAHARQFGASFIDV</sequence>
<organism evidence="1 2">
    <name type="scientific">Streptomyces microflavus</name>
    <name type="common">Streptomyces lipmanii</name>
    <dbReference type="NCBI Taxonomy" id="1919"/>
    <lineage>
        <taxon>Bacteria</taxon>
        <taxon>Bacillati</taxon>
        <taxon>Actinomycetota</taxon>
        <taxon>Actinomycetes</taxon>
        <taxon>Kitasatosporales</taxon>
        <taxon>Streptomycetaceae</taxon>
        <taxon>Streptomyces</taxon>
    </lineage>
</organism>
<dbReference type="Gene3D" id="3.40.50.620">
    <property type="entry name" value="HUPs"/>
    <property type="match status" value="1"/>
</dbReference>